<reference evidence="2" key="1">
    <citation type="journal article" date="2020" name="Stud. Mycol.">
        <title>101 Dothideomycetes genomes: a test case for predicting lifestyles and emergence of pathogens.</title>
        <authorList>
            <person name="Haridas S."/>
            <person name="Albert R."/>
            <person name="Binder M."/>
            <person name="Bloem J."/>
            <person name="Labutti K."/>
            <person name="Salamov A."/>
            <person name="Andreopoulos B."/>
            <person name="Baker S."/>
            <person name="Barry K."/>
            <person name="Bills G."/>
            <person name="Bluhm B."/>
            <person name="Cannon C."/>
            <person name="Castanera R."/>
            <person name="Culley D."/>
            <person name="Daum C."/>
            <person name="Ezra D."/>
            <person name="Gonzalez J."/>
            <person name="Henrissat B."/>
            <person name="Kuo A."/>
            <person name="Liang C."/>
            <person name="Lipzen A."/>
            <person name="Lutzoni F."/>
            <person name="Magnuson J."/>
            <person name="Mondo S."/>
            <person name="Nolan M."/>
            <person name="Ohm R."/>
            <person name="Pangilinan J."/>
            <person name="Park H.-J."/>
            <person name="Ramirez L."/>
            <person name="Alfaro M."/>
            <person name="Sun H."/>
            <person name="Tritt A."/>
            <person name="Yoshinaga Y."/>
            <person name="Zwiers L.-H."/>
            <person name="Turgeon B."/>
            <person name="Goodwin S."/>
            <person name="Spatafora J."/>
            <person name="Crous P."/>
            <person name="Grigoriev I."/>
        </authorList>
    </citation>
    <scope>NUCLEOTIDE SEQUENCE</scope>
    <source>
        <strain evidence="2">Tuck. ex Michener</strain>
    </source>
</reference>
<dbReference type="Gene3D" id="1.25.40.10">
    <property type="entry name" value="Tetratricopeptide repeat domain"/>
    <property type="match status" value="1"/>
</dbReference>
<evidence type="ECO:0008006" key="4">
    <source>
        <dbReference type="Google" id="ProtNLM"/>
    </source>
</evidence>
<dbReference type="PANTHER" id="PTHR28142:SF1">
    <property type="entry name" value="MITOCHONDRIAL INNER MEMBRANE I-AAA PROTEASE SUPERCOMPLEX SUBUNIT MGR3-RELATED"/>
    <property type="match status" value="1"/>
</dbReference>
<gene>
    <name evidence="2" type="ORF">EV356DRAFT_508785</name>
</gene>
<dbReference type="AlphaFoldDB" id="A0A6A6HKU4"/>
<evidence type="ECO:0000313" key="3">
    <source>
        <dbReference type="Proteomes" id="UP000800092"/>
    </source>
</evidence>
<feature type="region of interest" description="Disordered" evidence="1">
    <location>
        <begin position="350"/>
        <end position="375"/>
    </location>
</feature>
<dbReference type="GO" id="GO:0031942">
    <property type="term" value="C:i-AAA complex"/>
    <property type="evidence" value="ECO:0007669"/>
    <property type="project" value="TreeGrafter"/>
</dbReference>
<evidence type="ECO:0000313" key="2">
    <source>
        <dbReference type="EMBL" id="KAF2238133.1"/>
    </source>
</evidence>
<dbReference type="InterPro" id="IPR011990">
    <property type="entry name" value="TPR-like_helical_dom_sf"/>
</dbReference>
<dbReference type="PANTHER" id="PTHR28142">
    <property type="entry name" value="MITOCHONDRIAL INNER MEMBRANE I-AAA PROTEASE SUPERCOMPLEX SUBUNIT MGR3-RELATED"/>
    <property type="match status" value="1"/>
</dbReference>
<dbReference type="Proteomes" id="UP000800092">
    <property type="component" value="Unassembled WGS sequence"/>
</dbReference>
<dbReference type="GO" id="GO:0006515">
    <property type="term" value="P:protein quality control for misfolded or incompletely synthesized proteins"/>
    <property type="evidence" value="ECO:0007669"/>
    <property type="project" value="TreeGrafter"/>
</dbReference>
<dbReference type="EMBL" id="ML991777">
    <property type="protein sequence ID" value="KAF2238133.1"/>
    <property type="molecule type" value="Genomic_DNA"/>
</dbReference>
<protein>
    <recommendedName>
        <fullName evidence="4">TPR domain-containing protein</fullName>
    </recommendedName>
</protein>
<dbReference type="SUPFAM" id="SSF48452">
    <property type="entry name" value="TPR-like"/>
    <property type="match status" value="1"/>
</dbReference>
<dbReference type="GO" id="GO:0051787">
    <property type="term" value="F:misfolded protein binding"/>
    <property type="evidence" value="ECO:0007669"/>
    <property type="project" value="TreeGrafter"/>
</dbReference>
<dbReference type="OrthoDB" id="10050400at2759"/>
<accession>A0A6A6HKU4</accession>
<dbReference type="InterPro" id="IPR040201">
    <property type="entry name" value="Mrg3-like"/>
</dbReference>
<name>A0A6A6HKU4_VIRVR</name>
<evidence type="ECO:0000256" key="1">
    <source>
        <dbReference type="SAM" id="MobiDB-lite"/>
    </source>
</evidence>
<organism evidence="2 3">
    <name type="scientific">Viridothelium virens</name>
    <name type="common">Speckled blister lichen</name>
    <name type="synonym">Trypethelium virens</name>
    <dbReference type="NCBI Taxonomy" id="1048519"/>
    <lineage>
        <taxon>Eukaryota</taxon>
        <taxon>Fungi</taxon>
        <taxon>Dikarya</taxon>
        <taxon>Ascomycota</taxon>
        <taxon>Pezizomycotina</taxon>
        <taxon>Dothideomycetes</taxon>
        <taxon>Dothideomycetes incertae sedis</taxon>
        <taxon>Trypetheliales</taxon>
        <taxon>Trypetheliaceae</taxon>
        <taxon>Viridothelium</taxon>
    </lineage>
</organism>
<sequence>MNARRAAHSLSFLSFQAFPLAPLRSYLSQAQQQRCIIHRASNPRSNLRVNISRQNQIQCRHKSFMQSSRELLREHPVVFPTVMIGIFIAMSSFFYTNYIYQTYFLGAYHNYPEPVAIKLRRAIYYTNYSLDAKAALKYYKQALQLAEEHRMDPFSDEVLGIKISVAHLMEKVGKHAQAIEILEVVKRDCLKWVEENGEEALRAEEKLVDNGMGEEEKVEVLKQNELVRLSRGKRTRLLKKVVQFSAKLGEMYADPHVWNRDAAEERLVWAVEAGLKEKERREREGVKEGEENWLSDNELGASLESLAHDFEAKDMHFLATPLFLQALSLQGKTDCHTVVLMNNIAMSLSQQNPRSNHSGPGGISPSTGPPPDLRSAKETLLSNAMAWADRAISVAANITPPERTDECDTGCVVATHNLGEILEMKGQPQAARRRYEEAKILSKAIGFDDGAKQAAVGLKRLKNAGA</sequence>
<proteinExistence type="predicted"/>
<keyword evidence="3" id="KW-1185">Reference proteome</keyword>
<dbReference type="CDD" id="cd24145">
    <property type="entry name" value="Mgr3-like"/>
    <property type="match status" value="1"/>
</dbReference>